<dbReference type="PANTHER" id="PTHR44086">
    <property type="entry name" value="THIOSULFATE SULFURTRANSFERASE RDL2, MITOCHONDRIAL-RELATED"/>
    <property type="match status" value="1"/>
</dbReference>
<organism evidence="3 4">
    <name type="scientific">Aquipuribacter hungaricus</name>
    <dbReference type="NCBI Taxonomy" id="545624"/>
    <lineage>
        <taxon>Bacteria</taxon>
        <taxon>Bacillati</taxon>
        <taxon>Actinomycetota</taxon>
        <taxon>Actinomycetes</taxon>
        <taxon>Micrococcales</taxon>
        <taxon>Intrasporangiaceae</taxon>
        <taxon>Aquipuribacter</taxon>
    </lineage>
</organism>
<evidence type="ECO:0000313" key="3">
    <source>
        <dbReference type="EMBL" id="MFC3688858.1"/>
    </source>
</evidence>
<dbReference type="SUPFAM" id="SSF52821">
    <property type="entry name" value="Rhodanese/Cell cycle control phosphatase"/>
    <property type="match status" value="1"/>
</dbReference>
<dbReference type="Pfam" id="PF00581">
    <property type="entry name" value="Rhodanese"/>
    <property type="match status" value="1"/>
</dbReference>
<dbReference type="InterPro" id="IPR021309">
    <property type="entry name" value="YgaP-like_TM"/>
</dbReference>
<dbReference type="InterPro" id="IPR001763">
    <property type="entry name" value="Rhodanese-like_dom"/>
</dbReference>
<dbReference type="InterPro" id="IPR001307">
    <property type="entry name" value="Thiosulphate_STrfase_CS"/>
</dbReference>
<dbReference type="RefSeq" id="WP_340288045.1">
    <property type="nucleotide sequence ID" value="NZ_JBBEOI010000001.1"/>
</dbReference>
<reference evidence="4" key="1">
    <citation type="journal article" date="2019" name="Int. J. Syst. Evol. Microbiol.">
        <title>The Global Catalogue of Microorganisms (GCM) 10K type strain sequencing project: providing services to taxonomists for standard genome sequencing and annotation.</title>
        <authorList>
            <consortium name="The Broad Institute Genomics Platform"/>
            <consortium name="The Broad Institute Genome Sequencing Center for Infectious Disease"/>
            <person name="Wu L."/>
            <person name="Ma J."/>
        </authorList>
    </citation>
    <scope>NUCLEOTIDE SEQUENCE [LARGE SCALE GENOMIC DNA]</scope>
    <source>
        <strain evidence="4">NCAIM B.02333</strain>
    </source>
</reference>
<dbReference type="Gene3D" id="6.10.140.1340">
    <property type="match status" value="1"/>
</dbReference>
<dbReference type="Gene3D" id="3.40.250.10">
    <property type="entry name" value="Rhodanese-like domain"/>
    <property type="match status" value="1"/>
</dbReference>
<comment type="caution">
    <text evidence="3">The sequence shown here is derived from an EMBL/GenBank/DDBJ whole genome shotgun (WGS) entry which is preliminary data.</text>
</comment>
<keyword evidence="4" id="KW-1185">Reference proteome</keyword>
<gene>
    <name evidence="3" type="ORF">ACFOLH_10940</name>
</gene>
<dbReference type="Proteomes" id="UP001595685">
    <property type="component" value="Unassembled WGS sequence"/>
</dbReference>
<evidence type="ECO:0000256" key="1">
    <source>
        <dbReference type="SAM" id="MobiDB-lite"/>
    </source>
</evidence>
<sequence>MSTPAAPRPRTTDAAALQETLASGQVRVLDVRTPAEFETMHIPGAYNVPLDTLKEHREELSAHLDDDVVLVCRSGVRATQAEQALAGAGLPNLQVLDGGILAWEQAGGEVRRGAQRWELERQVRLVAGSMVLSSVLVSLLKPGVQVVAGAVGAGLTFAAVSNSCLMGSILMKLPYNRSSTYDVRDVMGQLATTPTSTPSRTPTTAPARS</sequence>
<feature type="region of interest" description="Disordered" evidence="1">
    <location>
        <begin position="190"/>
        <end position="209"/>
    </location>
</feature>
<dbReference type="CDD" id="cd00158">
    <property type="entry name" value="RHOD"/>
    <property type="match status" value="1"/>
</dbReference>
<accession>A0ABV7WJW5</accession>
<dbReference type="EMBL" id="JBHRWW010000006">
    <property type="protein sequence ID" value="MFC3688858.1"/>
    <property type="molecule type" value="Genomic_DNA"/>
</dbReference>
<dbReference type="PROSITE" id="PS00380">
    <property type="entry name" value="RHODANESE_1"/>
    <property type="match status" value="1"/>
</dbReference>
<name>A0ABV7WJW5_9MICO</name>
<dbReference type="InterPro" id="IPR036873">
    <property type="entry name" value="Rhodanese-like_dom_sf"/>
</dbReference>
<evidence type="ECO:0000313" key="4">
    <source>
        <dbReference type="Proteomes" id="UP001595685"/>
    </source>
</evidence>
<protein>
    <submittedName>
        <fullName evidence="3">Rhodanese-like domain-containing protein</fullName>
    </submittedName>
</protein>
<dbReference type="SMART" id="SM00450">
    <property type="entry name" value="RHOD"/>
    <property type="match status" value="1"/>
</dbReference>
<feature type="domain" description="Rhodanese" evidence="2">
    <location>
        <begin position="22"/>
        <end position="112"/>
    </location>
</feature>
<dbReference type="Pfam" id="PF11127">
    <property type="entry name" value="YgaP-like_TM"/>
    <property type="match status" value="1"/>
</dbReference>
<dbReference type="PROSITE" id="PS50206">
    <property type="entry name" value="RHODANESE_3"/>
    <property type="match status" value="1"/>
</dbReference>
<proteinExistence type="predicted"/>
<evidence type="ECO:0000259" key="2">
    <source>
        <dbReference type="PROSITE" id="PS50206"/>
    </source>
</evidence>
<dbReference type="PANTHER" id="PTHR44086:SF10">
    <property type="entry name" value="THIOSULFATE SULFURTRANSFERASE_RHODANESE-LIKE DOMAIN-CONTAINING PROTEIN 3"/>
    <property type="match status" value="1"/>
</dbReference>
<feature type="compositionally biased region" description="Low complexity" evidence="1">
    <location>
        <begin position="191"/>
        <end position="209"/>
    </location>
</feature>